<proteinExistence type="predicted"/>
<dbReference type="EMBL" id="KN837117">
    <property type="protein sequence ID" value="KIJ44425.1"/>
    <property type="molecule type" value="Genomic_DNA"/>
</dbReference>
<accession>A0A0C9VZD0</accession>
<dbReference type="AlphaFoldDB" id="A0A0C9VZD0"/>
<evidence type="ECO:0000313" key="2">
    <source>
        <dbReference type="Proteomes" id="UP000054279"/>
    </source>
</evidence>
<reference evidence="1 2" key="1">
    <citation type="submission" date="2014-06" db="EMBL/GenBank/DDBJ databases">
        <title>Evolutionary Origins and Diversification of the Mycorrhizal Mutualists.</title>
        <authorList>
            <consortium name="DOE Joint Genome Institute"/>
            <consortium name="Mycorrhizal Genomics Consortium"/>
            <person name="Kohler A."/>
            <person name="Kuo A."/>
            <person name="Nagy L.G."/>
            <person name="Floudas D."/>
            <person name="Copeland A."/>
            <person name="Barry K.W."/>
            <person name="Cichocki N."/>
            <person name="Veneault-Fourrey C."/>
            <person name="LaButti K."/>
            <person name="Lindquist E.A."/>
            <person name="Lipzen A."/>
            <person name="Lundell T."/>
            <person name="Morin E."/>
            <person name="Murat C."/>
            <person name="Riley R."/>
            <person name="Ohm R."/>
            <person name="Sun H."/>
            <person name="Tunlid A."/>
            <person name="Henrissat B."/>
            <person name="Grigoriev I.V."/>
            <person name="Hibbett D.S."/>
            <person name="Martin F."/>
        </authorList>
    </citation>
    <scope>NUCLEOTIDE SEQUENCE [LARGE SCALE GENOMIC DNA]</scope>
    <source>
        <strain evidence="1 2">SS14</strain>
    </source>
</reference>
<sequence length="198" mass="22339">MSHALNYLSPLWKARKVQVIESNIPWYRFIPEAPRILDLVSLPSINPETMLASDGLRYRITSAPHAGLGTFTTRNIALADLIMTERPILVAKLFTTNVEDLHGDSEQALESKLTTSPTIEARYKHSLQPMHPKDKAAFLNLRPDPDLKNIFPLSAIFKRNAWGLVIDGVNHGVIGKLASHYNHRSSYPFTRSIHSRYS</sequence>
<protein>
    <submittedName>
        <fullName evidence="1">Uncharacterized protein</fullName>
    </submittedName>
</protein>
<organism evidence="1 2">
    <name type="scientific">Sphaerobolus stellatus (strain SS14)</name>
    <dbReference type="NCBI Taxonomy" id="990650"/>
    <lineage>
        <taxon>Eukaryota</taxon>
        <taxon>Fungi</taxon>
        <taxon>Dikarya</taxon>
        <taxon>Basidiomycota</taxon>
        <taxon>Agaricomycotina</taxon>
        <taxon>Agaricomycetes</taxon>
        <taxon>Phallomycetidae</taxon>
        <taxon>Geastrales</taxon>
        <taxon>Sphaerobolaceae</taxon>
        <taxon>Sphaerobolus</taxon>
    </lineage>
</organism>
<evidence type="ECO:0000313" key="1">
    <source>
        <dbReference type="EMBL" id="KIJ44425.1"/>
    </source>
</evidence>
<keyword evidence="2" id="KW-1185">Reference proteome</keyword>
<dbReference type="Proteomes" id="UP000054279">
    <property type="component" value="Unassembled WGS sequence"/>
</dbReference>
<gene>
    <name evidence="1" type="ORF">M422DRAFT_252023</name>
</gene>
<dbReference type="HOGENOM" id="CLU_1378923_0_0_1"/>
<name>A0A0C9VZD0_SPHS4</name>
<dbReference type="OrthoDB" id="5945798at2759"/>